<sequence>MNGKVILSFLEITPDPIVVSINSQNIPVAGTLTLGNGWILSLSEGHRIPDAQNIWGP</sequence>
<protein>
    <submittedName>
        <fullName evidence="1">Uncharacterized protein</fullName>
    </submittedName>
</protein>
<evidence type="ECO:0000313" key="1">
    <source>
        <dbReference type="EMBL" id="KZT22624.1"/>
    </source>
</evidence>
<organism evidence="1 2">
    <name type="scientific">Neolentinus lepideus HHB14362 ss-1</name>
    <dbReference type="NCBI Taxonomy" id="1314782"/>
    <lineage>
        <taxon>Eukaryota</taxon>
        <taxon>Fungi</taxon>
        <taxon>Dikarya</taxon>
        <taxon>Basidiomycota</taxon>
        <taxon>Agaricomycotina</taxon>
        <taxon>Agaricomycetes</taxon>
        <taxon>Gloeophyllales</taxon>
        <taxon>Gloeophyllaceae</taxon>
        <taxon>Neolentinus</taxon>
    </lineage>
</organism>
<proteinExistence type="predicted"/>
<name>A0A165QMH8_9AGAM</name>
<evidence type="ECO:0000313" key="2">
    <source>
        <dbReference type="Proteomes" id="UP000076761"/>
    </source>
</evidence>
<reference evidence="1 2" key="1">
    <citation type="journal article" date="2016" name="Mol. Biol. Evol.">
        <title>Comparative Genomics of Early-Diverging Mushroom-Forming Fungi Provides Insights into the Origins of Lignocellulose Decay Capabilities.</title>
        <authorList>
            <person name="Nagy L.G."/>
            <person name="Riley R."/>
            <person name="Tritt A."/>
            <person name="Adam C."/>
            <person name="Daum C."/>
            <person name="Floudas D."/>
            <person name="Sun H."/>
            <person name="Yadav J.S."/>
            <person name="Pangilinan J."/>
            <person name="Larsson K.H."/>
            <person name="Matsuura K."/>
            <person name="Barry K."/>
            <person name="Labutti K."/>
            <person name="Kuo R."/>
            <person name="Ohm R.A."/>
            <person name="Bhattacharya S.S."/>
            <person name="Shirouzu T."/>
            <person name="Yoshinaga Y."/>
            <person name="Martin F.M."/>
            <person name="Grigoriev I.V."/>
            <person name="Hibbett D.S."/>
        </authorList>
    </citation>
    <scope>NUCLEOTIDE SEQUENCE [LARGE SCALE GENOMIC DNA]</scope>
    <source>
        <strain evidence="1 2">HHB14362 ss-1</strain>
    </source>
</reference>
<dbReference type="InParanoid" id="A0A165QMH8"/>
<dbReference type="Proteomes" id="UP000076761">
    <property type="component" value="Unassembled WGS sequence"/>
</dbReference>
<keyword evidence="2" id="KW-1185">Reference proteome</keyword>
<accession>A0A165QMH8</accession>
<gene>
    <name evidence="1" type="ORF">NEOLEDRAFT_1137616</name>
</gene>
<dbReference type="AlphaFoldDB" id="A0A165QMH8"/>
<dbReference type="EMBL" id="KV425593">
    <property type="protein sequence ID" value="KZT22624.1"/>
    <property type="molecule type" value="Genomic_DNA"/>
</dbReference>